<dbReference type="AlphaFoldDB" id="A0A1Q5SZS3"/>
<organism evidence="2 3">
    <name type="scientific">Penicillium subrubescens</name>
    <dbReference type="NCBI Taxonomy" id="1316194"/>
    <lineage>
        <taxon>Eukaryota</taxon>
        <taxon>Fungi</taxon>
        <taxon>Dikarya</taxon>
        <taxon>Ascomycota</taxon>
        <taxon>Pezizomycotina</taxon>
        <taxon>Eurotiomycetes</taxon>
        <taxon>Eurotiomycetidae</taxon>
        <taxon>Eurotiales</taxon>
        <taxon>Aspergillaceae</taxon>
        <taxon>Penicillium</taxon>
    </lineage>
</organism>
<dbReference type="EMBL" id="MNBE01000725">
    <property type="protein sequence ID" value="OKO93432.1"/>
    <property type="molecule type" value="Genomic_DNA"/>
</dbReference>
<name>A0A1Q5SZS3_9EURO</name>
<keyword evidence="1" id="KW-1133">Transmembrane helix</keyword>
<gene>
    <name evidence="2" type="ORF">PENSUB_12495</name>
</gene>
<reference evidence="2 3" key="1">
    <citation type="submission" date="2016-10" db="EMBL/GenBank/DDBJ databases">
        <title>Genome sequence of the ascomycete fungus Penicillium subrubescens.</title>
        <authorList>
            <person name="De Vries R.P."/>
            <person name="Peng M."/>
            <person name="Dilokpimol A."/>
            <person name="Hilden K."/>
            <person name="Makela M.R."/>
            <person name="Grigoriev I."/>
            <person name="Riley R."/>
            <person name="Granchi Z."/>
        </authorList>
    </citation>
    <scope>NUCLEOTIDE SEQUENCE [LARGE SCALE GENOMIC DNA]</scope>
    <source>
        <strain evidence="2 3">CBS 132785</strain>
    </source>
</reference>
<protein>
    <submittedName>
        <fullName evidence="2">Uncharacterized protein</fullName>
    </submittedName>
</protein>
<dbReference type="Proteomes" id="UP000186955">
    <property type="component" value="Unassembled WGS sequence"/>
</dbReference>
<proteinExistence type="predicted"/>
<keyword evidence="1" id="KW-0812">Transmembrane</keyword>
<evidence type="ECO:0000313" key="2">
    <source>
        <dbReference type="EMBL" id="OKO93432.1"/>
    </source>
</evidence>
<dbReference type="OrthoDB" id="5428890at2759"/>
<evidence type="ECO:0000313" key="3">
    <source>
        <dbReference type="Proteomes" id="UP000186955"/>
    </source>
</evidence>
<sequence>MKVEAPNNDNFTSVSAVKELPAVSPDWVGLTRAISGCPFGHEKDSALVLSHLISRAATGDVQGRFLQHLNPDFFPSQNIISRIVQALVSIANILRTDADVSIIFIDNQLVRENVFLGDTEEDAGQRLSRAGLIFMAIGWITNLFDPVTSSSSSPDGTLAIKTELATCFETSTVSSTLTSRPIVEMIRHFGDLLPTRRPDQLESNQRGFGNREAKGAISETLQVASINVSSLERIGGIKIEWTSSLSSHLDFDPARFDTISGNVVPVLKIFRYPSLCYQHAPDSSVLQKLLANWYDEHTKPPGFSANGLIQEILISYKALVLFDRNARKLYRNTLRRSLLGDLFDRELDALCLAQVRYWYQEYSKNPPFPIRETFYATSDFPIFSARLLHLENFIDSIQPNRISSLWKDKRDILRWYTFWAVVILGALNLVIALAQVGLAAAQVELSRQALKPGG</sequence>
<keyword evidence="3" id="KW-1185">Reference proteome</keyword>
<accession>A0A1Q5SZS3</accession>
<feature type="transmembrane region" description="Helical" evidence="1">
    <location>
        <begin position="415"/>
        <end position="441"/>
    </location>
</feature>
<evidence type="ECO:0000256" key="1">
    <source>
        <dbReference type="SAM" id="Phobius"/>
    </source>
</evidence>
<comment type="caution">
    <text evidence="2">The sequence shown here is derived from an EMBL/GenBank/DDBJ whole genome shotgun (WGS) entry which is preliminary data.</text>
</comment>
<keyword evidence="1" id="KW-0472">Membrane</keyword>